<comment type="similarity">
    <text evidence="1">Belongs to the aldehyde dehydrogenase family.</text>
</comment>
<dbReference type="AlphaFoldDB" id="A0A1Y2L8T5"/>
<dbReference type="InterPro" id="IPR016162">
    <property type="entry name" value="Ald_DH_N"/>
</dbReference>
<reference evidence="4 5" key="1">
    <citation type="submission" date="2014-03" db="EMBL/GenBank/DDBJ databases">
        <title>The draft genome sequence of Thalassospira alkalitolerans JCM 18968.</title>
        <authorList>
            <person name="Lai Q."/>
            <person name="Shao Z."/>
        </authorList>
    </citation>
    <scope>NUCLEOTIDE SEQUENCE [LARGE SCALE GENOMIC DNA]</scope>
    <source>
        <strain evidence="4 5">JCM 18968</strain>
    </source>
</reference>
<dbReference type="InterPro" id="IPR015590">
    <property type="entry name" value="Aldehyde_DH_dom"/>
</dbReference>
<dbReference type="InterPro" id="IPR016163">
    <property type="entry name" value="Ald_DH_C"/>
</dbReference>
<dbReference type="FunFam" id="3.40.309.10:FF:000004">
    <property type="entry name" value="Succinate-semialdehyde dehydrogenase I"/>
    <property type="match status" value="1"/>
</dbReference>
<dbReference type="PROSITE" id="PS00070">
    <property type="entry name" value="ALDEHYDE_DEHYDR_CYS"/>
    <property type="match status" value="1"/>
</dbReference>
<dbReference type="Pfam" id="PF00171">
    <property type="entry name" value="Aldedh"/>
    <property type="match status" value="1"/>
</dbReference>
<organism evidence="4 5">
    <name type="scientific">Thalassospira alkalitolerans</name>
    <dbReference type="NCBI Taxonomy" id="1293890"/>
    <lineage>
        <taxon>Bacteria</taxon>
        <taxon>Pseudomonadati</taxon>
        <taxon>Pseudomonadota</taxon>
        <taxon>Alphaproteobacteria</taxon>
        <taxon>Rhodospirillales</taxon>
        <taxon>Thalassospiraceae</taxon>
        <taxon>Thalassospira</taxon>
    </lineage>
</organism>
<comment type="caution">
    <text evidence="4">The sequence shown here is derived from an EMBL/GenBank/DDBJ whole genome shotgun (WGS) entry which is preliminary data.</text>
</comment>
<keyword evidence="2" id="KW-0560">Oxidoreductase</keyword>
<proteinExistence type="inferred from homology"/>
<evidence type="ECO:0000313" key="4">
    <source>
        <dbReference type="EMBL" id="OSQ46855.1"/>
    </source>
</evidence>
<evidence type="ECO:0000256" key="2">
    <source>
        <dbReference type="ARBA" id="ARBA00023002"/>
    </source>
</evidence>
<evidence type="ECO:0000313" key="5">
    <source>
        <dbReference type="Proteomes" id="UP000193396"/>
    </source>
</evidence>
<dbReference type="GO" id="GO:0004777">
    <property type="term" value="F:succinate-semialdehyde dehydrogenase (NAD+) activity"/>
    <property type="evidence" value="ECO:0007669"/>
    <property type="project" value="TreeGrafter"/>
</dbReference>
<dbReference type="PANTHER" id="PTHR43353">
    <property type="entry name" value="SUCCINATE-SEMIALDEHYDE DEHYDROGENASE, MITOCHONDRIAL"/>
    <property type="match status" value="1"/>
</dbReference>
<protein>
    <submittedName>
        <fullName evidence="4">Succinate-semialdehyde dehydrogenase</fullName>
    </submittedName>
</protein>
<dbReference type="PANTHER" id="PTHR43353:SF5">
    <property type="entry name" value="SUCCINATE-SEMIALDEHYDE DEHYDROGENASE, MITOCHONDRIAL"/>
    <property type="match status" value="1"/>
</dbReference>
<dbReference type="SUPFAM" id="SSF53720">
    <property type="entry name" value="ALDH-like"/>
    <property type="match status" value="1"/>
</dbReference>
<dbReference type="Gene3D" id="3.40.309.10">
    <property type="entry name" value="Aldehyde Dehydrogenase, Chain A, domain 2"/>
    <property type="match status" value="1"/>
</dbReference>
<dbReference type="InterPro" id="IPR016161">
    <property type="entry name" value="Ald_DH/histidinol_DH"/>
</dbReference>
<name>A0A1Y2L8T5_9PROT</name>
<dbReference type="EMBL" id="JFKB01000010">
    <property type="protein sequence ID" value="OSQ46855.1"/>
    <property type="molecule type" value="Genomic_DNA"/>
</dbReference>
<dbReference type="GO" id="GO:0005829">
    <property type="term" value="C:cytosol"/>
    <property type="evidence" value="ECO:0007669"/>
    <property type="project" value="TreeGrafter"/>
</dbReference>
<evidence type="ECO:0000256" key="1">
    <source>
        <dbReference type="ARBA" id="ARBA00009986"/>
    </source>
</evidence>
<dbReference type="FunFam" id="3.40.605.10:FF:000005">
    <property type="entry name" value="Succinate-semialdehyde dehydrogenase I"/>
    <property type="match status" value="1"/>
</dbReference>
<feature type="domain" description="Aldehyde dehydrogenase" evidence="3">
    <location>
        <begin position="32"/>
        <end position="489"/>
    </location>
</feature>
<dbReference type="RefSeq" id="WP_085619931.1">
    <property type="nucleotide sequence ID" value="NZ_JBLXHE010000023.1"/>
</dbReference>
<dbReference type="InterPro" id="IPR016160">
    <property type="entry name" value="Ald_DH_CS_CYS"/>
</dbReference>
<dbReference type="GO" id="GO:0009450">
    <property type="term" value="P:gamma-aminobutyric acid catabolic process"/>
    <property type="evidence" value="ECO:0007669"/>
    <property type="project" value="TreeGrafter"/>
</dbReference>
<dbReference type="OrthoDB" id="9772584at2"/>
<dbReference type="CDD" id="cd07103">
    <property type="entry name" value="ALDH_F5_SSADH_GabD"/>
    <property type="match status" value="1"/>
</dbReference>
<keyword evidence="5" id="KW-1185">Reference proteome</keyword>
<dbReference type="InterPro" id="IPR050740">
    <property type="entry name" value="Aldehyde_DH_Superfamily"/>
</dbReference>
<evidence type="ECO:0000259" key="3">
    <source>
        <dbReference type="Pfam" id="PF00171"/>
    </source>
</evidence>
<dbReference type="Gene3D" id="3.40.605.10">
    <property type="entry name" value="Aldehyde Dehydrogenase, Chain A, domain 1"/>
    <property type="match status" value="1"/>
</dbReference>
<dbReference type="Proteomes" id="UP000193396">
    <property type="component" value="Unassembled WGS sequence"/>
</dbReference>
<dbReference type="STRING" id="1293890.TALK_14850"/>
<accession>A0A1Y2L8T5</accession>
<sequence>MTAQLKEQRCVSLSQLSDLRLLREYAYIDGRWCSADNRQIIEVTNPFDGAFLGTVPNMGASETRQAVDAAKAAFPAWAALLPQDRATRLHRWHDLLIENKEDLALLMTLEQGKPISESRGEIDYAASFVAFFAEEAKRMNVENISSHLPNRNMSLKREPIGVTAAVTPWNFPCAMITRKATAALAAGCTMIVRPASETPFSATALAELAERAGIPAGVFNVVTGDPAPVVGELCRNPIVRALSFTGSTEVGRLLLSQGAQTIKKMSMELGGHAPFILFPDIDLDQAVEHAVGAKFATSGQDCLAANRIFVHRDIYDAFLDKYAKAISELHVGNGLDEGTEIGPLMHDRAVAKCAEHVEDARAKGARVLIGGTKMGGLFYAPTLLADVTEDMKIYREETFGPVAPVIPFDTEEEVINRANDSEYGLAAYVYTSNHDRAARVSNALEYGMIALNCVKITGAPVPFGGVKQSGLGREGSRHGLEEFTELKYVCAAFAPQA</sequence>
<gene>
    <name evidence="4" type="ORF">TALK_14850</name>
</gene>